<dbReference type="InterPro" id="IPR015422">
    <property type="entry name" value="PyrdxlP-dep_Trfase_small"/>
</dbReference>
<evidence type="ECO:0000256" key="2">
    <source>
        <dbReference type="ARBA" id="ARBA00022898"/>
    </source>
</evidence>
<dbReference type="GO" id="GO:0030170">
    <property type="term" value="F:pyridoxal phosphate binding"/>
    <property type="evidence" value="ECO:0007669"/>
    <property type="project" value="InterPro"/>
</dbReference>
<evidence type="ECO:0000256" key="1">
    <source>
        <dbReference type="ARBA" id="ARBA00001933"/>
    </source>
</evidence>
<dbReference type="InterPro" id="IPR049704">
    <property type="entry name" value="Aminotrans_3_PPA_site"/>
</dbReference>
<dbReference type="GO" id="GO:0008483">
    <property type="term" value="F:transaminase activity"/>
    <property type="evidence" value="ECO:0007669"/>
    <property type="project" value="InterPro"/>
</dbReference>
<feature type="non-terminal residue" evidence="3">
    <location>
        <position position="244"/>
    </location>
</feature>
<protein>
    <recommendedName>
        <fullName evidence="4">Aminotransferase class III-fold pyridoxal phosphate-dependent enzyme</fullName>
    </recommendedName>
</protein>
<name>A0A383BPT6_9ZZZZ</name>
<dbReference type="PANTHER" id="PTHR43713">
    <property type="entry name" value="GLUTAMATE-1-SEMIALDEHYDE 2,1-AMINOMUTASE"/>
    <property type="match status" value="1"/>
</dbReference>
<reference evidence="3" key="1">
    <citation type="submission" date="2018-05" db="EMBL/GenBank/DDBJ databases">
        <authorList>
            <person name="Lanie J.A."/>
            <person name="Ng W.-L."/>
            <person name="Kazmierczak K.M."/>
            <person name="Andrzejewski T.M."/>
            <person name="Davidsen T.M."/>
            <person name="Wayne K.J."/>
            <person name="Tettelin H."/>
            <person name="Glass J.I."/>
            <person name="Rusch D."/>
            <person name="Podicherti R."/>
            <person name="Tsui H.-C.T."/>
            <person name="Winkler M.E."/>
        </authorList>
    </citation>
    <scope>NUCLEOTIDE SEQUENCE</scope>
</reference>
<proteinExistence type="predicted"/>
<dbReference type="SUPFAM" id="SSF53383">
    <property type="entry name" value="PLP-dependent transferases"/>
    <property type="match status" value="1"/>
</dbReference>
<dbReference type="PROSITE" id="PS00600">
    <property type="entry name" value="AA_TRANSFER_CLASS_3"/>
    <property type="match status" value="1"/>
</dbReference>
<gene>
    <name evidence="3" type="ORF">METZ01_LOCUS474778</name>
</gene>
<dbReference type="Gene3D" id="3.40.640.10">
    <property type="entry name" value="Type I PLP-dependent aspartate aminotransferase-like (Major domain)"/>
    <property type="match status" value="1"/>
</dbReference>
<dbReference type="AlphaFoldDB" id="A0A383BPT6"/>
<keyword evidence="2" id="KW-0663">Pyridoxal phosphate</keyword>
<dbReference type="InterPro" id="IPR015424">
    <property type="entry name" value="PyrdxlP-dep_Trfase"/>
</dbReference>
<evidence type="ECO:0008006" key="4">
    <source>
        <dbReference type="Google" id="ProtNLM"/>
    </source>
</evidence>
<dbReference type="PANTHER" id="PTHR43713:SF3">
    <property type="entry name" value="GLUTAMATE-1-SEMIALDEHYDE 2,1-AMINOMUTASE 1, CHLOROPLASTIC-RELATED"/>
    <property type="match status" value="1"/>
</dbReference>
<dbReference type="Pfam" id="PF00202">
    <property type="entry name" value="Aminotran_3"/>
    <property type="match status" value="1"/>
</dbReference>
<dbReference type="Gene3D" id="3.90.1150.10">
    <property type="entry name" value="Aspartate Aminotransferase, domain 1"/>
    <property type="match status" value="1"/>
</dbReference>
<sequence length="244" mass="25666">LTGHFHGWHDYAASGFLGQFDGGPARGVPEDVARSVVLAEPGDLTEAERLFGDDIAAVILEPTGSIWGQVPLAPEYVRGLRELTAKRGALLIFDEVISGFRCSPGGAQQALGVTADLVSLGKIVAGGLAGAAVTGRADVLEGMDFRRAATEGAEKVFHMGTYNAAPTTCAAGIAGLRLVDTTDACQRAINYGNGLIDALNEMFAAEAVSWISYGTFGGFHVFLNPEQITTDRQRIESGEHDRAT</sequence>
<dbReference type="InterPro" id="IPR005814">
    <property type="entry name" value="Aminotrans_3"/>
</dbReference>
<comment type="cofactor">
    <cofactor evidence="1">
        <name>pyridoxal 5'-phosphate</name>
        <dbReference type="ChEBI" id="CHEBI:597326"/>
    </cofactor>
</comment>
<feature type="non-terminal residue" evidence="3">
    <location>
        <position position="1"/>
    </location>
</feature>
<dbReference type="InterPro" id="IPR015421">
    <property type="entry name" value="PyrdxlP-dep_Trfase_major"/>
</dbReference>
<organism evidence="3">
    <name type="scientific">marine metagenome</name>
    <dbReference type="NCBI Taxonomy" id="408172"/>
    <lineage>
        <taxon>unclassified sequences</taxon>
        <taxon>metagenomes</taxon>
        <taxon>ecological metagenomes</taxon>
    </lineage>
</organism>
<dbReference type="EMBL" id="UINC01202226">
    <property type="protein sequence ID" value="SVE21924.1"/>
    <property type="molecule type" value="Genomic_DNA"/>
</dbReference>
<evidence type="ECO:0000313" key="3">
    <source>
        <dbReference type="EMBL" id="SVE21924.1"/>
    </source>
</evidence>
<accession>A0A383BPT6</accession>